<dbReference type="SFLD" id="SFLDG01111">
    <property type="entry name" value="Uncharacterised_Radical_SAM_Su"/>
    <property type="match status" value="1"/>
</dbReference>
<keyword evidence="3" id="KW-0949">S-adenosyl-L-methionine</keyword>
<evidence type="ECO:0000256" key="1">
    <source>
        <dbReference type="ARBA" id="ARBA00001966"/>
    </source>
</evidence>
<dbReference type="EMBL" id="LVJN01000018">
    <property type="protein sequence ID" value="OSM05238.1"/>
    <property type="molecule type" value="Genomic_DNA"/>
</dbReference>
<dbReference type="InterPro" id="IPR007197">
    <property type="entry name" value="rSAM"/>
</dbReference>
<dbReference type="Gene3D" id="3.20.20.140">
    <property type="entry name" value="Metal-dependent hydrolases"/>
    <property type="match status" value="1"/>
</dbReference>
<dbReference type="AlphaFoldDB" id="A0A1Y2K7A2"/>
<organism evidence="9 10">
    <name type="scientific">Magnetofaba australis IT-1</name>
    <dbReference type="NCBI Taxonomy" id="1434232"/>
    <lineage>
        <taxon>Bacteria</taxon>
        <taxon>Pseudomonadati</taxon>
        <taxon>Pseudomonadota</taxon>
        <taxon>Magnetococcia</taxon>
        <taxon>Magnetococcales</taxon>
        <taxon>Magnetococcaceae</taxon>
        <taxon>Magnetofaba</taxon>
    </lineage>
</organism>
<comment type="similarity">
    <text evidence="2">Belongs to the metallo-dependent hydrolases superfamily. TatD-type hydrolase family.</text>
</comment>
<evidence type="ECO:0000313" key="10">
    <source>
        <dbReference type="Proteomes" id="UP000194003"/>
    </source>
</evidence>
<dbReference type="FunFam" id="3.20.20.140:FF:000005">
    <property type="entry name" value="TatD family hydrolase"/>
    <property type="match status" value="1"/>
</dbReference>
<protein>
    <submittedName>
        <fullName evidence="9">Putative TatD family hydrolase</fullName>
    </submittedName>
</protein>
<dbReference type="CDD" id="cd01310">
    <property type="entry name" value="TatD_DNAse"/>
    <property type="match status" value="1"/>
</dbReference>
<keyword evidence="4" id="KW-0479">Metal-binding</keyword>
<dbReference type="PROSITE" id="PS01090">
    <property type="entry name" value="TATD_2"/>
    <property type="match status" value="1"/>
</dbReference>
<name>A0A1Y2K7A2_9PROT</name>
<dbReference type="SFLD" id="SFLDS00029">
    <property type="entry name" value="Radical_SAM"/>
    <property type="match status" value="1"/>
</dbReference>
<accession>A0A1Y2K7A2</accession>
<dbReference type="Gene3D" id="3.20.20.70">
    <property type="entry name" value="Aldolase class I"/>
    <property type="match status" value="1"/>
</dbReference>
<dbReference type="InterPro" id="IPR058240">
    <property type="entry name" value="rSAM_sf"/>
</dbReference>
<dbReference type="GO" id="GO:0051536">
    <property type="term" value="F:iron-sulfur cluster binding"/>
    <property type="evidence" value="ECO:0007669"/>
    <property type="project" value="UniProtKB-KW"/>
</dbReference>
<dbReference type="STRING" id="1434232.MAIT1_03404"/>
<keyword evidence="7" id="KW-0411">Iron-sulfur</keyword>
<keyword evidence="5 9" id="KW-0378">Hydrolase</keyword>
<dbReference type="GO" id="GO:0004536">
    <property type="term" value="F:DNA nuclease activity"/>
    <property type="evidence" value="ECO:0007669"/>
    <property type="project" value="InterPro"/>
</dbReference>
<evidence type="ECO:0000256" key="7">
    <source>
        <dbReference type="ARBA" id="ARBA00023014"/>
    </source>
</evidence>
<gene>
    <name evidence="9" type="ORF">MAIT1_03404</name>
</gene>
<dbReference type="InterPro" id="IPR023821">
    <property type="entry name" value="rSAM_TatD-assoc"/>
</dbReference>
<evidence type="ECO:0000313" key="9">
    <source>
        <dbReference type="EMBL" id="OSM05238.1"/>
    </source>
</evidence>
<evidence type="ECO:0000256" key="3">
    <source>
        <dbReference type="ARBA" id="ARBA00022691"/>
    </source>
</evidence>
<dbReference type="InterPro" id="IPR001130">
    <property type="entry name" value="TatD-like"/>
</dbReference>
<dbReference type="CDD" id="cd01335">
    <property type="entry name" value="Radical_SAM"/>
    <property type="match status" value="1"/>
</dbReference>
<evidence type="ECO:0000256" key="4">
    <source>
        <dbReference type="ARBA" id="ARBA00022723"/>
    </source>
</evidence>
<dbReference type="SUPFAM" id="SSF51556">
    <property type="entry name" value="Metallo-dependent hydrolases"/>
    <property type="match status" value="1"/>
</dbReference>
<evidence type="ECO:0000256" key="2">
    <source>
        <dbReference type="ARBA" id="ARBA00009275"/>
    </source>
</evidence>
<comment type="caution">
    <text evidence="9">The sequence shown here is derived from an EMBL/GenBank/DDBJ whole genome shotgun (WGS) entry which is preliminary data.</text>
</comment>
<dbReference type="OrthoDB" id="9810005at2"/>
<dbReference type="InterPro" id="IPR018228">
    <property type="entry name" value="DNase_TatD-rel_CS"/>
</dbReference>
<dbReference type="Pfam" id="PF04055">
    <property type="entry name" value="Radical_SAM"/>
    <property type="match status" value="1"/>
</dbReference>
<keyword evidence="10" id="KW-1185">Reference proteome</keyword>
<sequence>MLLADSHAHLTFDAFSADIEAVFARAEERGVRYINLIATSLAETDALLALAEGRSGVTATTGVHPHKAGLEPITVDQIRQRCQDPRVIAIGETGLDYFYDKAPREAQQESFRLHIRAAVAEGMPLVVHTRDAEEDTRKILEEEGADRCGGVIHCFTGSEEMARWALDFGFSLSFSGIISFRNAANLREIVAWAPLDRILIETDSPYLAPTPHRGGRNEPAYVARVAEVIAQARDMDVEEVALATTRNYLRLFRITDGYGAQQAVSDKGLLAYPIGDKLYLNITQGCTLKCAFCPKWSSPQVHDYDLTLKSAPSEEEVVRAMGDLTAYSEVVFCGYGEPTLRLGVMLALAKRIQEMGKRVRLNTDGLANRVYGEDVTPRFAGLIDSVSISLNAQEQAVYDRHCQPAFEDSYAAVKQFISAVKRHVPHVTATAIDGLDGVDIAACQRIAQDELGVAFRARDLDRVG</sequence>
<dbReference type="NCBIfam" id="TIGR00010">
    <property type="entry name" value="YchF/TatD family DNA exonuclease"/>
    <property type="match status" value="1"/>
</dbReference>
<dbReference type="GO" id="GO:0046872">
    <property type="term" value="F:metal ion binding"/>
    <property type="evidence" value="ECO:0007669"/>
    <property type="project" value="UniProtKB-KW"/>
</dbReference>
<dbReference type="PROSITE" id="PS51918">
    <property type="entry name" value="RADICAL_SAM"/>
    <property type="match status" value="1"/>
</dbReference>
<dbReference type="PANTHER" id="PTHR46124">
    <property type="entry name" value="D-AMINOACYL-TRNA DEACYLASE"/>
    <property type="match status" value="1"/>
</dbReference>
<keyword evidence="6" id="KW-0408">Iron</keyword>
<dbReference type="GO" id="GO:0005829">
    <property type="term" value="C:cytosol"/>
    <property type="evidence" value="ECO:0007669"/>
    <property type="project" value="TreeGrafter"/>
</dbReference>
<dbReference type="InterPro" id="IPR013785">
    <property type="entry name" value="Aldolase_TIM"/>
</dbReference>
<dbReference type="GO" id="GO:0016788">
    <property type="term" value="F:hydrolase activity, acting on ester bonds"/>
    <property type="evidence" value="ECO:0007669"/>
    <property type="project" value="InterPro"/>
</dbReference>
<dbReference type="InterPro" id="IPR032466">
    <property type="entry name" value="Metal_Hydrolase"/>
</dbReference>
<dbReference type="RefSeq" id="WP_085441863.1">
    <property type="nucleotide sequence ID" value="NZ_LVJN01000018.1"/>
</dbReference>
<dbReference type="NCBIfam" id="TIGR04038">
    <property type="entry name" value="tatD_link_rSAM"/>
    <property type="match status" value="1"/>
</dbReference>
<feature type="domain" description="Radical SAM core" evidence="8">
    <location>
        <begin position="272"/>
        <end position="464"/>
    </location>
</feature>
<dbReference type="SUPFAM" id="SSF102114">
    <property type="entry name" value="Radical SAM enzymes"/>
    <property type="match status" value="1"/>
</dbReference>
<reference evidence="9 10" key="1">
    <citation type="journal article" date="2016" name="BMC Genomics">
        <title>Combined genomic and structural analyses of a cultured magnetotactic bacterium reveals its niche adaptation to a dynamic environment.</title>
        <authorList>
            <person name="Araujo A.C."/>
            <person name="Morillo V."/>
            <person name="Cypriano J."/>
            <person name="Teixeira L.C."/>
            <person name="Leao P."/>
            <person name="Lyra S."/>
            <person name="Almeida L.G."/>
            <person name="Bazylinski D.A."/>
            <person name="Vasconcellos A.T."/>
            <person name="Abreu F."/>
            <person name="Lins U."/>
        </authorList>
    </citation>
    <scope>NUCLEOTIDE SEQUENCE [LARGE SCALE GENOMIC DNA]</scope>
    <source>
        <strain evidence="9 10">IT-1</strain>
    </source>
</reference>
<dbReference type="Pfam" id="PF01026">
    <property type="entry name" value="TatD_DNase"/>
    <property type="match status" value="1"/>
</dbReference>
<dbReference type="Proteomes" id="UP000194003">
    <property type="component" value="Unassembled WGS sequence"/>
</dbReference>
<comment type="cofactor">
    <cofactor evidence="1">
        <name>[4Fe-4S] cluster</name>
        <dbReference type="ChEBI" id="CHEBI:49883"/>
    </cofactor>
</comment>
<evidence type="ECO:0000259" key="8">
    <source>
        <dbReference type="PROSITE" id="PS51918"/>
    </source>
</evidence>
<proteinExistence type="inferred from homology"/>
<dbReference type="PANTHER" id="PTHR46124:SF2">
    <property type="entry name" value="D-AMINOACYL-TRNA DEACYLASE"/>
    <property type="match status" value="1"/>
</dbReference>
<evidence type="ECO:0000256" key="6">
    <source>
        <dbReference type="ARBA" id="ARBA00023004"/>
    </source>
</evidence>
<evidence type="ECO:0000256" key="5">
    <source>
        <dbReference type="ARBA" id="ARBA00022801"/>
    </source>
</evidence>
<dbReference type="InterPro" id="IPR015991">
    <property type="entry name" value="TatD/YcfH-like"/>
</dbReference>